<evidence type="ECO:0000313" key="2">
    <source>
        <dbReference type="EMBL" id="MFC6715652.1"/>
    </source>
</evidence>
<keyword evidence="3" id="KW-1185">Reference proteome</keyword>
<proteinExistence type="predicted"/>
<dbReference type="EMBL" id="JBHSWJ010000002">
    <property type="protein sequence ID" value="MFC6715652.1"/>
    <property type="molecule type" value="Genomic_DNA"/>
</dbReference>
<protein>
    <recommendedName>
        <fullName evidence="4">DUF1877 family protein</fullName>
    </recommendedName>
</protein>
<accession>A0ABW2AWZ1</accession>
<feature type="region of interest" description="Disordered" evidence="1">
    <location>
        <begin position="24"/>
        <end position="53"/>
    </location>
</feature>
<sequence>MGVLFDYFVAGSDEQAAVTIDWLQGPSHPSASGPTADPYGTSGRSDDDLGDFPSGFRTVSDTGIEPVVQAATLEGLLTGRSVDDILESLPEAPVAIRDGGERLVLQVSGGLIDVLAQSTPERLAEVAVLWSQTEEFWGQGDPEFLRDLLGELAQLARHARAEGEVVYCWVCV</sequence>
<organism evidence="2 3">
    <name type="scientific">Branchiibius cervicis</name>
    <dbReference type="NCBI Taxonomy" id="908252"/>
    <lineage>
        <taxon>Bacteria</taxon>
        <taxon>Bacillati</taxon>
        <taxon>Actinomycetota</taxon>
        <taxon>Actinomycetes</taxon>
        <taxon>Micrococcales</taxon>
        <taxon>Dermacoccaceae</taxon>
        <taxon>Branchiibius</taxon>
    </lineage>
</organism>
<evidence type="ECO:0000256" key="1">
    <source>
        <dbReference type="SAM" id="MobiDB-lite"/>
    </source>
</evidence>
<dbReference type="Proteomes" id="UP001596356">
    <property type="component" value="Unassembled WGS sequence"/>
</dbReference>
<reference evidence="3" key="1">
    <citation type="journal article" date="2019" name="Int. J. Syst. Evol. Microbiol.">
        <title>The Global Catalogue of Microorganisms (GCM) 10K type strain sequencing project: providing services to taxonomists for standard genome sequencing and annotation.</title>
        <authorList>
            <consortium name="The Broad Institute Genomics Platform"/>
            <consortium name="The Broad Institute Genome Sequencing Center for Infectious Disease"/>
            <person name="Wu L."/>
            <person name="Ma J."/>
        </authorList>
    </citation>
    <scope>NUCLEOTIDE SEQUENCE [LARGE SCALE GENOMIC DNA]</scope>
    <source>
        <strain evidence="3">NBRC 106593</strain>
    </source>
</reference>
<name>A0ABW2AWZ1_9MICO</name>
<evidence type="ECO:0000313" key="3">
    <source>
        <dbReference type="Proteomes" id="UP001596356"/>
    </source>
</evidence>
<gene>
    <name evidence="2" type="ORF">ACFQBT_18220</name>
</gene>
<evidence type="ECO:0008006" key="4">
    <source>
        <dbReference type="Google" id="ProtNLM"/>
    </source>
</evidence>
<dbReference type="RefSeq" id="WP_377824920.1">
    <property type="nucleotide sequence ID" value="NZ_JBHSWJ010000002.1"/>
</dbReference>
<comment type="caution">
    <text evidence="2">The sequence shown here is derived from an EMBL/GenBank/DDBJ whole genome shotgun (WGS) entry which is preliminary data.</text>
</comment>